<dbReference type="EnsemblMetazoa" id="Aqu2.1.23438_001">
    <property type="protein sequence ID" value="Aqu2.1.23438_001"/>
    <property type="gene ID" value="Aqu2.1.23438"/>
</dbReference>
<dbReference type="InterPro" id="IPR029526">
    <property type="entry name" value="PGBD"/>
</dbReference>
<dbReference type="InParanoid" id="A0A1X7U6Z1"/>
<name>A0A1X7U6Z1_AMPQE</name>
<accession>A0A1X7U6Z1</accession>
<reference evidence="2" key="1">
    <citation type="submission" date="2017-05" db="UniProtKB">
        <authorList>
            <consortium name="EnsemblMetazoa"/>
        </authorList>
    </citation>
    <scope>IDENTIFICATION</scope>
</reference>
<sequence length="167" mass="18769">MPQKPIKSGFKVWVRADSINSYVSQFHVYTGKETYNEKGLGSRVVKDLTATIHHRNHVYCDNFSSFQLFSDLSSVGIHACGTIRSNRKHFPSEVTPYLKCGFAERGDSMTLQSKIQPNLTVSVWQATKRVTVTSTNCQAIPLVSVTRKLKTSQHHPTTVQKPSNRTT</sequence>
<dbReference type="STRING" id="400682.A0A1X7U6Z1"/>
<protein>
    <recommendedName>
        <fullName evidence="1">PiggyBac transposable element-derived protein domain-containing protein</fullName>
    </recommendedName>
</protein>
<dbReference type="AlphaFoldDB" id="A0A1X7U6Z1"/>
<dbReference type="PANTHER" id="PTHR46599">
    <property type="entry name" value="PIGGYBAC TRANSPOSABLE ELEMENT-DERIVED PROTEIN 4"/>
    <property type="match status" value="1"/>
</dbReference>
<proteinExistence type="predicted"/>
<evidence type="ECO:0000259" key="1">
    <source>
        <dbReference type="Pfam" id="PF13843"/>
    </source>
</evidence>
<dbReference type="Pfam" id="PF13843">
    <property type="entry name" value="DDE_Tnp_1_7"/>
    <property type="match status" value="1"/>
</dbReference>
<dbReference type="OrthoDB" id="8819525at2759"/>
<evidence type="ECO:0000313" key="2">
    <source>
        <dbReference type="EnsemblMetazoa" id="Aqu2.1.23438_001"/>
    </source>
</evidence>
<organism evidence="2">
    <name type="scientific">Amphimedon queenslandica</name>
    <name type="common">Sponge</name>
    <dbReference type="NCBI Taxonomy" id="400682"/>
    <lineage>
        <taxon>Eukaryota</taxon>
        <taxon>Metazoa</taxon>
        <taxon>Porifera</taxon>
        <taxon>Demospongiae</taxon>
        <taxon>Heteroscleromorpha</taxon>
        <taxon>Haplosclerida</taxon>
        <taxon>Niphatidae</taxon>
        <taxon>Amphimedon</taxon>
    </lineage>
</organism>
<feature type="domain" description="PiggyBac transposable element-derived protein" evidence="1">
    <location>
        <begin position="1"/>
        <end position="159"/>
    </location>
</feature>
<dbReference type="PANTHER" id="PTHR46599:SF3">
    <property type="entry name" value="PIGGYBAC TRANSPOSABLE ELEMENT-DERIVED PROTEIN 4"/>
    <property type="match status" value="1"/>
</dbReference>